<keyword evidence="3" id="KW-0677">Repeat</keyword>
<dbReference type="SUPFAM" id="SSF48452">
    <property type="entry name" value="TPR-like"/>
    <property type="match status" value="2"/>
</dbReference>
<protein>
    <submittedName>
        <fullName evidence="9">Tetratricopeptide repeat-containing protein</fullName>
    </submittedName>
</protein>
<dbReference type="GO" id="GO:0003677">
    <property type="term" value="F:DNA binding"/>
    <property type="evidence" value="ECO:0007669"/>
    <property type="project" value="InterPro"/>
</dbReference>
<feature type="transmembrane region" description="Helical" evidence="7">
    <location>
        <begin position="358"/>
        <end position="377"/>
    </location>
</feature>
<keyword evidence="7" id="KW-0472">Membrane</keyword>
<dbReference type="GO" id="GO:0006355">
    <property type="term" value="P:regulation of DNA-templated transcription"/>
    <property type="evidence" value="ECO:0007669"/>
    <property type="project" value="InterPro"/>
</dbReference>
<evidence type="ECO:0000256" key="4">
    <source>
        <dbReference type="ARBA" id="ARBA00022803"/>
    </source>
</evidence>
<dbReference type="InterPro" id="IPR011990">
    <property type="entry name" value="TPR-like_helical_dom_sf"/>
</dbReference>
<evidence type="ECO:0000256" key="3">
    <source>
        <dbReference type="ARBA" id="ARBA00022737"/>
    </source>
</evidence>
<dbReference type="InterPro" id="IPR019734">
    <property type="entry name" value="TPR_rpt"/>
</dbReference>
<keyword evidence="2" id="KW-0963">Cytoplasm</keyword>
<dbReference type="SMART" id="SM00028">
    <property type="entry name" value="TPR"/>
    <property type="match status" value="3"/>
</dbReference>
<dbReference type="Proteomes" id="UP000184522">
    <property type="component" value="Unassembled WGS sequence"/>
</dbReference>
<dbReference type="STRING" id="1089305.SAMN05444148_0870"/>
<evidence type="ECO:0000256" key="6">
    <source>
        <dbReference type="PROSITE-ProRule" id="PRU00339"/>
    </source>
</evidence>
<evidence type="ECO:0000313" key="9">
    <source>
        <dbReference type="EMBL" id="SHG75321.1"/>
    </source>
</evidence>
<dbReference type="InterPro" id="IPR051476">
    <property type="entry name" value="Bac_ResReg_Asp_Phosphatase"/>
</dbReference>
<feature type="domain" description="HTH luxR-type" evidence="8">
    <location>
        <begin position="482"/>
        <end position="539"/>
    </location>
</feature>
<dbReference type="Gene3D" id="1.25.40.10">
    <property type="entry name" value="Tetratricopeptide repeat domain"/>
    <property type="match status" value="2"/>
</dbReference>
<comment type="similarity">
    <text evidence="5">Belongs to the Rap family.</text>
</comment>
<dbReference type="PANTHER" id="PTHR46630:SF1">
    <property type="entry name" value="TETRATRICOPEPTIDE REPEAT PROTEIN 29"/>
    <property type="match status" value="1"/>
</dbReference>
<dbReference type="InterPro" id="IPR036388">
    <property type="entry name" value="WH-like_DNA-bd_sf"/>
</dbReference>
<dbReference type="PANTHER" id="PTHR46630">
    <property type="entry name" value="TETRATRICOPEPTIDE REPEAT PROTEIN 29"/>
    <property type="match status" value="1"/>
</dbReference>
<keyword evidence="4 6" id="KW-0802">TPR repeat</keyword>
<keyword evidence="10" id="KW-1185">Reference proteome</keyword>
<name>A0A1M5MDN6_9FLAO</name>
<evidence type="ECO:0000256" key="2">
    <source>
        <dbReference type="ARBA" id="ARBA00022490"/>
    </source>
</evidence>
<feature type="repeat" description="TPR" evidence="6">
    <location>
        <begin position="171"/>
        <end position="204"/>
    </location>
</feature>
<dbReference type="SUPFAM" id="SSF46894">
    <property type="entry name" value="C-terminal effector domain of the bipartite response regulators"/>
    <property type="match status" value="1"/>
</dbReference>
<gene>
    <name evidence="9" type="ORF">SAMN05444148_0870</name>
</gene>
<organism evidence="9 10">
    <name type="scientific">Winogradskyella jejuensis</name>
    <dbReference type="NCBI Taxonomy" id="1089305"/>
    <lineage>
        <taxon>Bacteria</taxon>
        <taxon>Pseudomonadati</taxon>
        <taxon>Bacteroidota</taxon>
        <taxon>Flavobacteriia</taxon>
        <taxon>Flavobacteriales</taxon>
        <taxon>Flavobacteriaceae</taxon>
        <taxon>Winogradskyella</taxon>
    </lineage>
</organism>
<reference evidence="10" key="1">
    <citation type="submission" date="2016-11" db="EMBL/GenBank/DDBJ databases">
        <authorList>
            <person name="Varghese N."/>
            <person name="Submissions S."/>
        </authorList>
    </citation>
    <scope>NUCLEOTIDE SEQUENCE [LARGE SCALE GENOMIC DNA]</scope>
    <source>
        <strain evidence="10">DSM 25330</strain>
    </source>
</reference>
<accession>A0A1M5MDN6</accession>
<evidence type="ECO:0000259" key="8">
    <source>
        <dbReference type="SMART" id="SM00421"/>
    </source>
</evidence>
<dbReference type="AlphaFoldDB" id="A0A1M5MDN6"/>
<proteinExistence type="inferred from homology"/>
<comment type="subcellular location">
    <subcellularLocation>
        <location evidence="1">Cytoplasm</location>
    </subcellularLocation>
</comment>
<evidence type="ECO:0000256" key="7">
    <source>
        <dbReference type="SAM" id="Phobius"/>
    </source>
</evidence>
<evidence type="ECO:0000313" key="10">
    <source>
        <dbReference type="Proteomes" id="UP000184522"/>
    </source>
</evidence>
<dbReference type="OrthoDB" id="1184030at2"/>
<evidence type="ECO:0000256" key="1">
    <source>
        <dbReference type="ARBA" id="ARBA00004496"/>
    </source>
</evidence>
<dbReference type="EMBL" id="FQWS01000001">
    <property type="protein sequence ID" value="SHG75321.1"/>
    <property type="molecule type" value="Genomic_DNA"/>
</dbReference>
<dbReference type="SMART" id="SM00421">
    <property type="entry name" value="HTH_LUXR"/>
    <property type="match status" value="1"/>
</dbReference>
<dbReference type="RefSeq" id="WP_083573311.1">
    <property type="nucleotide sequence ID" value="NZ_FQWS01000001.1"/>
</dbReference>
<keyword evidence="7" id="KW-1133">Transmembrane helix</keyword>
<dbReference type="Pfam" id="PF13181">
    <property type="entry name" value="TPR_8"/>
    <property type="match status" value="2"/>
</dbReference>
<dbReference type="Gene3D" id="1.10.10.10">
    <property type="entry name" value="Winged helix-like DNA-binding domain superfamily/Winged helix DNA-binding domain"/>
    <property type="match status" value="1"/>
</dbReference>
<evidence type="ECO:0000256" key="5">
    <source>
        <dbReference type="ARBA" id="ARBA00038253"/>
    </source>
</evidence>
<dbReference type="InterPro" id="IPR000792">
    <property type="entry name" value="Tscrpt_reg_LuxR_C"/>
</dbReference>
<dbReference type="GO" id="GO:0005737">
    <property type="term" value="C:cytoplasm"/>
    <property type="evidence" value="ECO:0007669"/>
    <property type="project" value="UniProtKB-SubCell"/>
</dbReference>
<dbReference type="InterPro" id="IPR016032">
    <property type="entry name" value="Sig_transdc_resp-reg_C-effctor"/>
</dbReference>
<sequence length="544" mass="62137">MRYSSFEIFSLITCCVCLLTVQAQVKDSIADALKLQIEEATSDTLRINLKLDLSGRVALFNMDEAIAIVKDVEEDIKNIDKNSSFYKKTKGTVLRSLANAETTKENWANALDYQFQTVKHYIKINDSIGLGIAYTGLSSIYLKLEDLLASEKYIRKALKIQKYNSTPDQYAYSYIKLGHIYFAKKELDSAVIAFNKAKKIDTTKQRALIVESNLSSVYKAQNKYEKVLEINKRTLKLTNPKDFNDMGVRYGNLAHTYGLLEDWNNALKAVDSCIYFYESIGKKRQLELAYNFKADCLHNLGRYKEAYNAQAIYKIYSDSVNNLEEHKRITKLDLNYKFNKEREIADLKLQNEASKKQLYLVLLVVALLSGALIIFFIRKNTKQKLSLKEAEKLNADLALANRETELKKVVIENSLKEEVIKQTIDEVKNVIAINDKTEREQALKSIRASLLSEQSSQKTTSTLQSYLDKTSIDFKVLLDSEFSQLNANEKQLLSLMKLDLNATEISKLTNTTVAAVKSSRYRIRKKLNLDSKADIIAFLETKKN</sequence>
<keyword evidence="7" id="KW-0812">Transmembrane</keyword>
<dbReference type="PROSITE" id="PS50005">
    <property type="entry name" value="TPR"/>
    <property type="match status" value="1"/>
</dbReference>